<name>A0ABM1BRK0_LIMPO</name>
<evidence type="ECO:0000256" key="1">
    <source>
        <dbReference type="SAM" id="MobiDB-lite"/>
    </source>
</evidence>
<accession>A0ABM1BRK0</accession>
<dbReference type="GeneID" id="106471244"/>
<dbReference type="CDD" id="cd14279">
    <property type="entry name" value="CUE"/>
    <property type="match status" value="2"/>
</dbReference>
<dbReference type="PROSITE" id="PS50828">
    <property type="entry name" value="SMR"/>
    <property type="match status" value="1"/>
</dbReference>
<organism evidence="3 4">
    <name type="scientific">Limulus polyphemus</name>
    <name type="common">Atlantic horseshoe crab</name>
    <dbReference type="NCBI Taxonomy" id="6850"/>
    <lineage>
        <taxon>Eukaryota</taxon>
        <taxon>Metazoa</taxon>
        <taxon>Ecdysozoa</taxon>
        <taxon>Arthropoda</taxon>
        <taxon>Chelicerata</taxon>
        <taxon>Merostomata</taxon>
        <taxon>Xiphosura</taxon>
        <taxon>Limulidae</taxon>
        <taxon>Limulus</taxon>
    </lineage>
</organism>
<feature type="compositionally biased region" description="Basic and acidic residues" evidence="1">
    <location>
        <begin position="200"/>
        <end position="218"/>
    </location>
</feature>
<dbReference type="InterPro" id="IPR036063">
    <property type="entry name" value="Smr_dom_sf"/>
</dbReference>
<dbReference type="PANTHER" id="PTHR46535:SF1">
    <property type="entry name" value="NEDD4-BINDING PROTEIN 2"/>
    <property type="match status" value="1"/>
</dbReference>
<evidence type="ECO:0000259" key="2">
    <source>
        <dbReference type="PROSITE" id="PS50828"/>
    </source>
</evidence>
<dbReference type="Gene3D" id="3.30.1370.110">
    <property type="match status" value="1"/>
</dbReference>
<evidence type="ECO:0000313" key="4">
    <source>
        <dbReference type="RefSeq" id="XP_013787290.1"/>
    </source>
</evidence>
<dbReference type="Pfam" id="PF13671">
    <property type="entry name" value="AAA_33"/>
    <property type="match status" value="1"/>
</dbReference>
<dbReference type="InterPro" id="IPR027417">
    <property type="entry name" value="P-loop_NTPase"/>
</dbReference>
<dbReference type="Pfam" id="PF08590">
    <property type="entry name" value="DUF1771"/>
    <property type="match status" value="1"/>
</dbReference>
<feature type="compositionally biased region" description="Polar residues" evidence="1">
    <location>
        <begin position="178"/>
        <end position="199"/>
    </location>
</feature>
<dbReference type="Proteomes" id="UP000694941">
    <property type="component" value="Unplaced"/>
</dbReference>
<dbReference type="RefSeq" id="XP_013787290.1">
    <property type="nucleotide sequence ID" value="XM_013931836.2"/>
</dbReference>
<protein>
    <submittedName>
        <fullName evidence="4">NEDD4-binding protein 2-like</fullName>
    </submittedName>
</protein>
<dbReference type="InterPro" id="IPR009060">
    <property type="entry name" value="UBA-like_sf"/>
</dbReference>
<feature type="compositionally biased region" description="Polar residues" evidence="1">
    <location>
        <begin position="606"/>
        <end position="618"/>
    </location>
</feature>
<proteinExistence type="predicted"/>
<gene>
    <name evidence="4" type="primary">LOC106471244</name>
</gene>
<dbReference type="Gene3D" id="1.10.8.10">
    <property type="entry name" value="DNA helicase RuvA subunit, C-terminal domain"/>
    <property type="match status" value="1"/>
</dbReference>
<dbReference type="InterPro" id="IPR002625">
    <property type="entry name" value="Smr_dom"/>
</dbReference>
<reference evidence="4" key="1">
    <citation type="submission" date="2025-08" db="UniProtKB">
        <authorList>
            <consortium name="RefSeq"/>
        </authorList>
    </citation>
    <scope>IDENTIFICATION</scope>
    <source>
        <tissue evidence="4">Muscle</tissue>
    </source>
</reference>
<feature type="region of interest" description="Disordered" evidence="1">
    <location>
        <begin position="824"/>
        <end position="864"/>
    </location>
</feature>
<dbReference type="PANTHER" id="PTHR46535">
    <property type="entry name" value="NEDD4-BINDING PROTEIN 2"/>
    <property type="match status" value="1"/>
</dbReference>
<dbReference type="InterPro" id="IPR013899">
    <property type="entry name" value="DUF1771"/>
</dbReference>
<dbReference type="SUPFAM" id="SSF52540">
    <property type="entry name" value="P-loop containing nucleoside triphosphate hydrolases"/>
    <property type="match status" value="1"/>
</dbReference>
<feature type="compositionally biased region" description="Polar residues" evidence="1">
    <location>
        <begin position="568"/>
        <end position="598"/>
    </location>
</feature>
<dbReference type="SMART" id="SM01162">
    <property type="entry name" value="DUF1771"/>
    <property type="match status" value="1"/>
</dbReference>
<dbReference type="SUPFAM" id="SSF46934">
    <property type="entry name" value="UBA-like"/>
    <property type="match status" value="1"/>
</dbReference>
<sequence length="1517" mass="171849">MPKKKKGRPYGKNINTKILSSSSKYNNNIQNFSLGSYNNIHDGQPVRYLPRMVGNGSDSSYVGLEVRNENTEVIQDGSSVMQREFSVRDDVDPHASLKYLQEMFHEKLDADVVHMVLSECEFNVEQALETLFTLISNGGCHDDEGNLHTNSSHRFSGSWCVDSSDGRIGFSGAMSLGSPGSSGEQDSSFNEGPVVSTSDVEVHHSADDNTEDEARALSDDSSNSVDNCYGSDKEKKSAEIKYALDEEIIRSDNEKLSFSGKYLENKSSDSDKSTGNSNLNISYTSDSCPNSNNYFGSIFQGGSLFTLIQQPQFITPIVSSTLPLAYKSREDTPDSTSSGSLSGELKASSAYNRTRSKASNLFLSCRRDKVNISEPGKRATDVETVLNRIKNGEKILVILRGLPGSGKSTLSQQLKANGVVYSTDDFFIKRDKYQFDWTKLHEAHEWNRKRTTKALEKGKSPIIIDNTNIELWEIKPYVVLGVKFGYNVELVEPDTVWKFNAAQCAKRNTHGVSKEKILRMFERYDSTITVDSILSTLKKNVDLSSSGVSMTTDYSSKAATELPKDKTVSVTNEKPSCHIPSTPNDQDIFLSNKQQNDNSIKKNDPITETPNLKGTQISRFPKNAGFSLADGRNGISQLKLKWEELMELAQQDSGSVSRRTSASLSSQDTSSWEKDEDFFWTANGSPAHRGSLILQRETVKEESEVDTDSDFKHSSPICVSHSFSSRQPSYSRSQETIHFQFKEENNSCYSDNHKIENKCEKLQPKSQRQNNKKKYMYEPIRISEVQNSVEMNEKLSSEKCFEWNADWECKRECLHWSSSESEIQEEKTKLSPRPQRKARHARKDPALSYRANELSSESDTDRSQNLKIAHVRHTDELNHSEQKLSDCSSFSAKCKNNWSLPAFPVDFKKKESEDQYSEVFDPPKSGNVSKNDNETQSESKDFIILQKVQKNHVIDSEIIVRIGSIYYDKISETGKSVLLAEKDAEIPIIVKLHKSTTTHDLPDTMTKSEKLEFLKNCFPDIGEEDIVEIFEKCQGDHHWTVNILLDFGYEYNNHERISDLAPLQIIEECDHPQKNQGDNDMLTSGNKILDGLVCLPEPTQELSANTKHKGQGYNPSSQNIMRDASVQINQDQSSSVSNTLEMVLDVTFALQLEEIFGPIQLHTSAETLSSDDLRVVLDEKILRLIYDQWIKRLQEKYPKEEIEPFKDVQQIKSIQIEADKTYLEERKQRLGKDHIPLSEQKQEKDCIPLREQRLEKDCIPLREIMDMEMALHLSREEKLKDPASKGHELASHLKRRQLYELFPGVDESALDEVLESTNYSLLSAVAAVEGATGQSSCQSEFIVKELTSGDEDLDFNMDFLEWVSLEATHDSVNNAATVLDFKDLRAEANLHQHLRNECFQKAREAYRRGMKAVASFYSQQGHLHTQKLKDANQRAAEKLLEQSNKDMADFVLDLHGLYQQEALEALENFLTCKMEELRVSPDRKMVVYVITGRGSHSVNKKAKIKLSVFEYLERHNF</sequence>
<dbReference type="SUPFAM" id="SSF160443">
    <property type="entry name" value="SMR domain-like"/>
    <property type="match status" value="1"/>
</dbReference>
<feature type="region of interest" description="Disordered" evidence="1">
    <location>
        <begin position="914"/>
        <end position="936"/>
    </location>
</feature>
<feature type="domain" description="Smr" evidence="2">
    <location>
        <begin position="1452"/>
        <end position="1517"/>
    </location>
</feature>
<dbReference type="InterPro" id="IPR052772">
    <property type="entry name" value="Endo/PolyKinase_Domain-Protein"/>
</dbReference>
<keyword evidence="3" id="KW-1185">Reference proteome</keyword>
<evidence type="ECO:0000313" key="3">
    <source>
        <dbReference type="Proteomes" id="UP000694941"/>
    </source>
</evidence>
<dbReference type="Gene3D" id="3.40.50.300">
    <property type="entry name" value="P-loop containing nucleotide triphosphate hydrolases"/>
    <property type="match status" value="1"/>
</dbReference>
<feature type="non-terminal residue" evidence="4">
    <location>
        <position position="1517"/>
    </location>
</feature>
<feature type="region of interest" description="Disordered" evidence="1">
    <location>
        <begin position="565"/>
        <end position="618"/>
    </location>
</feature>
<dbReference type="Pfam" id="PF01713">
    <property type="entry name" value="Smr"/>
    <property type="match status" value="1"/>
</dbReference>
<feature type="region of interest" description="Disordered" evidence="1">
    <location>
        <begin position="171"/>
        <end position="231"/>
    </location>
</feature>